<name>A0ABU7WQ30_9ACTN</name>
<dbReference type="Proteomes" id="UP001348265">
    <property type="component" value="Unassembled WGS sequence"/>
</dbReference>
<feature type="compositionally biased region" description="Pro residues" evidence="1">
    <location>
        <begin position="136"/>
        <end position="150"/>
    </location>
</feature>
<evidence type="ECO:0008006" key="4">
    <source>
        <dbReference type="Google" id="ProtNLM"/>
    </source>
</evidence>
<comment type="caution">
    <text evidence="2">The sequence shown here is derived from an EMBL/GenBank/DDBJ whole genome shotgun (WGS) entry which is preliminary data.</text>
</comment>
<sequence>MSDWPSEHPRRPAPAAFHTAAYVTLAGADWLASADPCPESVHARWASCPEAPSTLPCGTVFDVINAPALFGRDLVDRLWTAGPGSGPVATHRGRILLFAEPGTARRLPALLDWEEWSGSVPPLLCHGPGDAVTVPPLFPQRPPQPDPPHTPHSAQDLTASRWLVAPDVRHPWLPGPGALLWACIRAARRAATVATAAPDGPVATAARDSPDAPADPTATRTAPTLTPPL</sequence>
<evidence type="ECO:0000256" key="1">
    <source>
        <dbReference type="SAM" id="MobiDB-lite"/>
    </source>
</evidence>
<evidence type="ECO:0000313" key="2">
    <source>
        <dbReference type="EMBL" id="MEF3113212.1"/>
    </source>
</evidence>
<dbReference type="RefSeq" id="WP_331785913.1">
    <property type="nucleotide sequence ID" value="NZ_JAVFKM010000003.1"/>
</dbReference>
<dbReference type="EMBL" id="JAVFKM010000003">
    <property type="protein sequence ID" value="MEF3113212.1"/>
    <property type="molecule type" value="Genomic_DNA"/>
</dbReference>
<gene>
    <name evidence="2" type="ORF">RB636_08350</name>
</gene>
<reference evidence="2 3" key="1">
    <citation type="submission" date="2023-08" db="EMBL/GenBank/DDBJ databases">
        <authorList>
            <person name="Sharma P."/>
            <person name="Verma V."/>
            <person name="Mohan M.K."/>
            <person name="Dubey A.K."/>
        </authorList>
    </citation>
    <scope>NUCLEOTIDE SEQUENCE [LARGE SCALE GENOMIC DNA]</scope>
    <source>
        <strain evidence="2 3">ADP4</strain>
    </source>
</reference>
<evidence type="ECO:0000313" key="3">
    <source>
        <dbReference type="Proteomes" id="UP001348265"/>
    </source>
</evidence>
<feature type="region of interest" description="Disordered" evidence="1">
    <location>
        <begin position="195"/>
        <end position="229"/>
    </location>
</feature>
<organism evidence="2 3">
    <name type="scientific">Streptomyces chrestomyceticus</name>
    <dbReference type="NCBI Taxonomy" id="68185"/>
    <lineage>
        <taxon>Bacteria</taxon>
        <taxon>Bacillati</taxon>
        <taxon>Actinomycetota</taxon>
        <taxon>Actinomycetes</taxon>
        <taxon>Kitasatosporales</taxon>
        <taxon>Streptomycetaceae</taxon>
        <taxon>Streptomyces</taxon>
    </lineage>
</organism>
<protein>
    <recommendedName>
        <fullName evidence="4">DNA primase/polymerase bifunctional N-terminal domain-containing protein</fullName>
    </recommendedName>
</protein>
<proteinExistence type="predicted"/>
<accession>A0ABU7WQ30</accession>
<feature type="region of interest" description="Disordered" evidence="1">
    <location>
        <begin position="136"/>
        <end position="155"/>
    </location>
</feature>
<keyword evidence="3" id="KW-1185">Reference proteome</keyword>